<gene>
    <name evidence="1" type="ORF">ALO_12094</name>
</gene>
<proteinExistence type="predicted"/>
<dbReference type="AlphaFoldDB" id="F7NK07"/>
<accession>F7NK07</accession>
<sequence length="204" mass="21594">MKALAEKVKVILVTDGDQVAQNVVEDIADSLGLRCISASGGNPTPISGEEIIRLLKTVPFDPVLVMFDDKGRRGKGSGESALEYVASHPEVDVLGAIAVASNTSGIQGVEPDACIDDRGKIVEKPVNKNGQVESKGCSPRVFGDTVDVLNYLNIPVIIGVGDIGKMDHADDLRRGAPITYKAVEEILKRSGILHGGQEQNQTGH</sequence>
<protein>
    <submittedName>
        <fullName evidence="1">Stage V sporulation protein AE</fullName>
    </submittedName>
</protein>
<evidence type="ECO:0000313" key="2">
    <source>
        <dbReference type="Proteomes" id="UP000003240"/>
    </source>
</evidence>
<name>F7NK07_9FIRM</name>
<dbReference type="STRING" id="1009370.ALO_12094"/>
<reference evidence="1 2" key="1">
    <citation type="journal article" date="2011" name="EMBO J.">
        <title>Structural diversity of bacterial flagellar motors.</title>
        <authorList>
            <person name="Chen S."/>
            <person name="Beeby M."/>
            <person name="Murphy G.E."/>
            <person name="Leadbetter J.R."/>
            <person name="Hendrixson D.R."/>
            <person name="Briegel A."/>
            <person name="Li Z."/>
            <person name="Shi J."/>
            <person name="Tocheva E.I."/>
            <person name="Muller A."/>
            <person name="Dobro M.J."/>
            <person name="Jensen G.J."/>
        </authorList>
    </citation>
    <scope>NUCLEOTIDE SEQUENCE [LARGE SCALE GENOMIC DNA]</scope>
    <source>
        <strain evidence="1 2">DSM 6540</strain>
    </source>
</reference>
<dbReference type="InterPro" id="IPR025914">
    <property type="entry name" value="SpoVAE"/>
</dbReference>
<dbReference type="RefSeq" id="WP_004095953.1">
    <property type="nucleotide sequence ID" value="NZ_AFGF01000102.1"/>
</dbReference>
<dbReference type="Proteomes" id="UP000003240">
    <property type="component" value="Unassembled WGS sequence"/>
</dbReference>
<dbReference type="eggNOG" id="ENOG502ZRG2">
    <property type="taxonomic scope" value="Bacteria"/>
</dbReference>
<dbReference type="EMBL" id="AFGF01000102">
    <property type="protein sequence ID" value="EGO63654.1"/>
    <property type="molecule type" value="Genomic_DNA"/>
</dbReference>
<keyword evidence="2" id="KW-1185">Reference proteome</keyword>
<evidence type="ECO:0000313" key="1">
    <source>
        <dbReference type="EMBL" id="EGO63654.1"/>
    </source>
</evidence>
<organism evidence="1 2">
    <name type="scientific">Acetonema longum DSM 6540</name>
    <dbReference type="NCBI Taxonomy" id="1009370"/>
    <lineage>
        <taxon>Bacteria</taxon>
        <taxon>Bacillati</taxon>
        <taxon>Bacillota</taxon>
        <taxon>Negativicutes</taxon>
        <taxon>Acetonemataceae</taxon>
        <taxon>Acetonema</taxon>
    </lineage>
</organism>
<dbReference type="Pfam" id="PF14097">
    <property type="entry name" value="SpoVAE"/>
    <property type="match status" value="1"/>
</dbReference>
<comment type="caution">
    <text evidence="1">The sequence shown here is derived from an EMBL/GenBank/DDBJ whole genome shotgun (WGS) entry which is preliminary data.</text>
</comment>